<evidence type="ECO:0000256" key="5">
    <source>
        <dbReference type="ARBA" id="ARBA00012697"/>
    </source>
</evidence>
<evidence type="ECO:0000256" key="13">
    <source>
        <dbReference type="ARBA" id="ARBA00062052"/>
    </source>
</evidence>
<reference evidence="17" key="1">
    <citation type="submission" date="2016-03" db="EMBL/GenBank/DDBJ databases">
        <authorList>
            <person name="Devillers Hugo."/>
        </authorList>
    </citation>
    <scope>NUCLEOTIDE SEQUENCE [LARGE SCALE GENOMIC DNA]</scope>
</reference>
<comment type="pathway">
    <text evidence="3 14">Amino-acid biosynthesis; L-arginine biosynthesis; N(2)-acetyl-L-ornithine from L-glutamate: step 1/4.</text>
</comment>
<dbReference type="FunFam" id="3.40.630.30:FF:000049">
    <property type="entry name" value="Amino-acid acetyltransferase, mitochondrial"/>
    <property type="match status" value="1"/>
</dbReference>
<evidence type="ECO:0000313" key="16">
    <source>
        <dbReference type="EMBL" id="SCV02677.1"/>
    </source>
</evidence>
<name>A0A1G4KDT4_9SACH</name>
<keyword evidence="7 14" id="KW-0028">Amino-acid biosynthesis</keyword>
<dbReference type="PIRSF" id="PIRSF007892">
    <property type="entry name" value="NAGS_fungal"/>
    <property type="match status" value="1"/>
</dbReference>
<dbReference type="InterPro" id="IPR006855">
    <property type="entry name" value="Vertebrate-like_GNAT_dom"/>
</dbReference>
<comment type="subcellular location">
    <subcellularLocation>
        <location evidence="2 14">Mitochondrion</location>
    </subcellularLocation>
</comment>
<dbReference type="GO" id="GO:0004042">
    <property type="term" value="F:L-glutamate N-acetyltransferase activity"/>
    <property type="evidence" value="ECO:0007669"/>
    <property type="project" value="InterPro"/>
</dbReference>
<dbReference type="EC" id="2.3.1.1" evidence="5 14"/>
<evidence type="ECO:0000256" key="9">
    <source>
        <dbReference type="ARBA" id="ARBA00022946"/>
    </source>
</evidence>
<organism evidence="16 17">
    <name type="scientific">Lachancea meyersii CBS 8951</name>
    <dbReference type="NCBI Taxonomy" id="1266667"/>
    <lineage>
        <taxon>Eukaryota</taxon>
        <taxon>Fungi</taxon>
        <taxon>Dikarya</taxon>
        <taxon>Ascomycota</taxon>
        <taxon>Saccharomycotina</taxon>
        <taxon>Saccharomycetes</taxon>
        <taxon>Saccharomycetales</taxon>
        <taxon>Saccharomycetaceae</taxon>
        <taxon>Lachancea</taxon>
    </lineage>
</organism>
<evidence type="ECO:0000256" key="14">
    <source>
        <dbReference type="PIRNR" id="PIRNR007892"/>
    </source>
</evidence>
<keyword evidence="8 14" id="KW-0808">Transferase</keyword>
<dbReference type="PANTHER" id="PTHR23342:SF4">
    <property type="entry name" value="AMINO-ACID ACETYLTRANSFERASE, MITOCHONDRIAL"/>
    <property type="match status" value="1"/>
</dbReference>
<evidence type="ECO:0000313" key="17">
    <source>
        <dbReference type="Proteomes" id="UP000191144"/>
    </source>
</evidence>
<dbReference type="GO" id="GO:0006526">
    <property type="term" value="P:L-arginine biosynthetic process"/>
    <property type="evidence" value="ECO:0007669"/>
    <property type="project" value="UniProtKB-UniPathway"/>
</dbReference>
<evidence type="ECO:0000256" key="11">
    <source>
        <dbReference type="ARBA" id="ARBA00023315"/>
    </source>
</evidence>
<comment type="similarity">
    <text evidence="4 14">Belongs to the acetyltransferase family.</text>
</comment>
<dbReference type="AlphaFoldDB" id="A0A1G4KDT4"/>
<evidence type="ECO:0000256" key="6">
    <source>
        <dbReference type="ARBA" id="ARBA00018802"/>
    </source>
</evidence>
<dbReference type="Proteomes" id="UP000191144">
    <property type="component" value="Chromosome H"/>
</dbReference>
<evidence type="ECO:0000256" key="12">
    <source>
        <dbReference type="ARBA" id="ARBA00048372"/>
    </source>
</evidence>
<keyword evidence="9" id="KW-0809">Transit peptide</keyword>
<dbReference type="InterPro" id="IPR011190">
    <property type="entry name" value="GlcNAc_Synth_fun"/>
</dbReference>
<gene>
    <name evidence="16" type="ORF">LAME_0H04060G</name>
</gene>
<dbReference type="PANTHER" id="PTHR23342">
    <property type="entry name" value="N-ACETYLGLUTAMATE SYNTHASE"/>
    <property type="match status" value="1"/>
</dbReference>
<protein>
    <recommendedName>
        <fullName evidence="6 14">Amino-acid acetyltransferase, mitochondrial</fullName>
        <ecNumber evidence="5 14">2.3.1.1</ecNumber>
    </recommendedName>
    <alternativeName>
        <fullName evidence="14">Glutamate N-acetyltransferase</fullName>
    </alternativeName>
    <alternativeName>
        <fullName evidence="14">N-acetylglutamate synthase</fullName>
    </alternativeName>
</protein>
<comment type="catalytic activity">
    <reaction evidence="12 14">
        <text>L-glutamate + acetyl-CoA = N-acetyl-L-glutamate + CoA + H(+)</text>
        <dbReference type="Rhea" id="RHEA:24292"/>
        <dbReference type="ChEBI" id="CHEBI:15378"/>
        <dbReference type="ChEBI" id="CHEBI:29985"/>
        <dbReference type="ChEBI" id="CHEBI:44337"/>
        <dbReference type="ChEBI" id="CHEBI:57287"/>
        <dbReference type="ChEBI" id="CHEBI:57288"/>
        <dbReference type="EC" id="2.3.1.1"/>
    </reaction>
</comment>
<dbReference type="OrthoDB" id="5585968at2759"/>
<dbReference type="EMBL" id="LT598480">
    <property type="protein sequence ID" value="SCV02677.1"/>
    <property type="molecule type" value="Genomic_DNA"/>
</dbReference>
<evidence type="ECO:0000256" key="2">
    <source>
        <dbReference type="ARBA" id="ARBA00004173"/>
    </source>
</evidence>
<dbReference type="Gene3D" id="3.40.630.30">
    <property type="match status" value="1"/>
</dbReference>
<dbReference type="UniPathway" id="UPA00068">
    <property type="reaction ID" value="UER00106"/>
</dbReference>
<keyword evidence="10 14" id="KW-0496">Mitochondrion</keyword>
<evidence type="ECO:0000256" key="7">
    <source>
        <dbReference type="ARBA" id="ARBA00022605"/>
    </source>
</evidence>
<accession>A0A1G4KDT4</accession>
<evidence type="ECO:0000256" key="4">
    <source>
        <dbReference type="ARBA" id="ARBA00008694"/>
    </source>
</evidence>
<evidence type="ECO:0000256" key="1">
    <source>
        <dbReference type="ARBA" id="ARBA00002294"/>
    </source>
</evidence>
<dbReference type="GO" id="GO:0006592">
    <property type="term" value="P:ornithine biosynthetic process"/>
    <property type="evidence" value="ECO:0007669"/>
    <property type="project" value="TreeGrafter"/>
</dbReference>
<evidence type="ECO:0000259" key="15">
    <source>
        <dbReference type="PROSITE" id="PS51731"/>
    </source>
</evidence>
<comment type="subunit">
    <text evidence="13">Interacts with the acetylglutamate kinase chain of AGR5,6.</text>
</comment>
<proteinExistence type="inferred from homology"/>
<keyword evidence="17" id="KW-1185">Reference proteome</keyword>
<sequence length="549" mass="62648">MFWPIRHCIISKRCYQKTGYFQPNRFNKELILSVLKSTATKREAQQYLKKYGESSVRNHCLLMVRDLLYQKPKKLDRFAATIKKLQILGVKPMFLLHPDQNIEDQAETLEKCLRNNSMQSIILPEALTRAADGKHSCTVKFDALRELIPIVKPRIFDEATCISTTATKFLELADEFVQHVDCRLDKVVLLGDLGGITSGERHDNAHVFINLSQEYDSLFQSMKQKLDASRSQARQEAEFSADNLTPVFVIDQLQDNIQRQQTHLDDLQIMNCILSRLPISSTGLITDLNAASNRDKNNPLLYNVLTDRSQISSSLPRFKKEKQLSSSWYELPSIDDTTGDPKDAVLMTTVVKKGVDIKVFDYRTLTESNTTGMPVVSSFSSTSSSKVDLRKLKHIIDSSFGRKLDLNHYLNRINGRIASIIVIGDYEGVAILTYEGPDNSPFPYLDKFAVLPHLKGSLGISDIIFNLMFKRFPNELVWRSRKDNVVNKWYFQRSIGVLDLSIDLGGGNVQPSIFKLFFHGENSDNHFNNAQRLKTYSTYIRDIKPSWES</sequence>
<evidence type="ECO:0000256" key="3">
    <source>
        <dbReference type="ARBA" id="ARBA00004925"/>
    </source>
</evidence>
<evidence type="ECO:0000256" key="8">
    <source>
        <dbReference type="ARBA" id="ARBA00022679"/>
    </source>
</evidence>
<evidence type="ECO:0000256" key="10">
    <source>
        <dbReference type="ARBA" id="ARBA00023128"/>
    </source>
</evidence>
<comment type="function">
    <text evidence="1 14">N-acetylglutamate synthase involved in arginine biosynthesis.</text>
</comment>
<dbReference type="GO" id="GO:0005759">
    <property type="term" value="C:mitochondrial matrix"/>
    <property type="evidence" value="ECO:0007669"/>
    <property type="project" value="TreeGrafter"/>
</dbReference>
<feature type="domain" description="N-acetyltransferase" evidence="15">
    <location>
        <begin position="376"/>
        <end position="542"/>
    </location>
</feature>
<dbReference type="PROSITE" id="PS51731">
    <property type="entry name" value="GNAT_NAGS"/>
    <property type="match status" value="1"/>
</dbReference>
<dbReference type="Pfam" id="PF04768">
    <property type="entry name" value="NAT"/>
    <property type="match status" value="1"/>
</dbReference>
<keyword evidence="11 14" id="KW-0012">Acyltransferase</keyword>